<dbReference type="PANTHER" id="PTHR16017:SF0">
    <property type="entry name" value="WD REPEAT-CONTAINING PROTEIN 70"/>
    <property type="match status" value="1"/>
</dbReference>
<name>A0A914D5R8_9BILA</name>
<reference evidence="6" key="1">
    <citation type="submission" date="2022-11" db="UniProtKB">
        <authorList>
            <consortium name="WormBaseParasite"/>
        </authorList>
    </citation>
    <scope>IDENTIFICATION</scope>
</reference>
<dbReference type="FunFam" id="2.130.10.10:FF:001319">
    <property type="entry name" value="Gastrulation defective protein 1"/>
    <property type="match status" value="1"/>
</dbReference>
<keyword evidence="1 4" id="KW-0853">WD repeat</keyword>
<dbReference type="InterPro" id="IPR051858">
    <property type="entry name" value="WD_repeat_GAD-1"/>
</dbReference>
<dbReference type="WBParaSite" id="ACRNAN_scaffold19435.g29271.t1">
    <property type="protein sequence ID" value="ACRNAN_scaffold19435.g29271.t1"/>
    <property type="gene ID" value="ACRNAN_scaffold19435.g29271"/>
</dbReference>
<dbReference type="InterPro" id="IPR015943">
    <property type="entry name" value="WD40/YVTN_repeat-like_dom_sf"/>
</dbReference>
<evidence type="ECO:0000256" key="4">
    <source>
        <dbReference type="PROSITE-ProRule" id="PRU00221"/>
    </source>
</evidence>
<evidence type="ECO:0000256" key="2">
    <source>
        <dbReference type="ARBA" id="ARBA00022737"/>
    </source>
</evidence>
<dbReference type="InterPro" id="IPR001680">
    <property type="entry name" value="WD40_rpt"/>
</dbReference>
<dbReference type="Proteomes" id="UP000887540">
    <property type="component" value="Unplaced"/>
</dbReference>
<evidence type="ECO:0000313" key="6">
    <source>
        <dbReference type="WBParaSite" id="ACRNAN_scaffold19435.g29271.t1"/>
    </source>
</evidence>
<keyword evidence="5" id="KW-1185">Reference proteome</keyword>
<protein>
    <submittedName>
        <fullName evidence="6">Uncharacterized protein</fullName>
    </submittedName>
</protein>
<dbReference type="PANTHER" id="PTHR16017">
    <property type="entry name" value="GASTRULATION DEFECTIVE PROTEIN 1-RELATED"/>
    <property type="match status" value="1"/>
</dbReference>
<dbReference type="SUPFAM" id="SSF50978">
    <property type="entry name" value="WD40 repeat-like"/>
    <property type="match status" value="1"/>
</dbReference>
<feature type="repeat" description="WD" evidence="4">
    <location>
        <begin position="69"/>
        <end position="110"/>
    </location>
</feature>
<evidence type="ECO:0000313" key="5">
    <source>
        <dbReference type="Proteomes" id="UP000887540"/>
    </source>
</evidence>
<dbReference type="InterPro" id="IPR036322">
    <property type="entry name" value="WD40_repeat_dom_sf"/>
</dbReference>
<accession>A0A914D5R8</accession>
<dbReference type="Gene3D" id="2.130.10.10">
    <property type="entry name" value="YVTN repeat-like/Quinoprotein amine dehydrogenase"/>
    <property type="match status" value="1"/>
</dbReference>
<dbReference type="GO" id="GO:0005634">
    <property type="term" value="C:nucleus"/>
    <property type="evidence" value="ECO:0007669"/>
    <property type="project" value="TreeGrafter"/>
</dbReference>
<dbReference type="PROSITE" id="PS50082">
    <property type="entry name" value="WD_REPEATS_2"/>
    <property type="match status" value="1"/>
</dbReference>
<proteinExistence type="inferred from homology"/>
<evidence type="ECO:0000256" key="3">
    <source>
        <dbReference type="ARBA" id="ARBA00038343"/>
    </source>
</evidence>
<dbReference type="AlphaFoldDB" id="A0A914D5R8"/>
<dbReference type="GO" id="GO:0035861">
    <property type="term" value="C:site of double-strand break"/>
    <property type="evidence" value="ECO:0007669"/>
    <property type="project" value="TreeGrafter"/>
</dbReference>
<keyword evidence="2" id="KW-0677">Repeat</keyword>
<sequence length="211" mass="23507">MMDDYKEITKCINTQQKVIKTRNAGGKRAIPTACCYSNDGRLIAVGCDDGSIHIWKHGKIYVNTTYLNRTAHSGPITCLAFSPDGEKILSRSLDDTMKLFELKNFKQPLQTATDLPNLFPQTDCGFSPHGEFVFTGTSTKSKVGESGSLLFFNSDNFDLLYRINFDSSGCIRINWHPKINQILVGLSDGTCRLYYDLSTSLRGALQCVSRP</sequence>
<evidence type="ECO:0000256" key="1">
    <source>
        <dbReference type="ARBA" id="ARBA00022574"/>
    </source>
</evidence>
<comment type="similarity">
    <text evidence="3">Belongs to the WD repeat GAD-1 family.</text>
</comment>
<dbReference type="SMART" id="SM00320">
    <property type="entry name" value="WD40"/>
    <property type="match status" value="3"/>
</dbReference>
<organism evidence="5 6">
    <name type="scientific">Acrobeloides nanus</name>
    <dbReference type="NCBI Taxonomy" id="290746"/>
    <lineage>
        <taxon>Eukaryota</taxon>
        <taxon>Metazoa</taxon>
        <taxon>Ecdysozoa</taxon>
        <taxon>Nematoda</taxon>
        <taxon>Chromadorea</taxon>
        <taxon>Rhabditida</taxon>
        <taxon>Tylenchina</taxon>
        <taxon>Cephalobomorpha</taxon>
        <taxon>Cephaloboidea</taxon>
        <taxon>Cephalobidae</taxon>
        <taxon>Acrobeloides</taxon>
    </lineage>
</organism>
<dbReference type="PROSITE" id="PS50294">
    <property type="entry name" value="WD_REPEATS_REGION"/>
    <property type="match status" value="1"/>
</dbReference>
<dbReference type="Pfam" id="PF00400">
    <property type="entry name" value="WD40"/>
    <property type="match status" value="2"/>
</dbReference>